<dbReference type="RefSeq" id="WP_240984582.1">
    <property type="nucleotide sequence ID" value="NZ_CDGJ01000036.1"/>
</dbReference>
<reference evidence="2" key="2">
    <citation type="submission" date="2020-01" db="EMBL/GenBank/DDBJ databases">
        <authorList>
            <person name="Hornung B."/>
        </authorList>
    </citation>
    <scope>NUCLEOTIDE SEQUENCE</scope>
    <source>
        <strain evidence="2">PacBioINE</strain>
    </source>
</reference>
<accession>A0A8S0Y2N3</accession>
<evidence type="ECO:0000256" key="1">
    <source>
        <dbReference type="SAM" id="MobiDB-lite"/>
    </source>
</evidence>
<protein>
    <submittedName>
        <fullName evidence="2">Uncharacterized protein</fullName>
    </submittedName>
</protein>
<dbReference type="KEGG" id="aacx:DEACI_1658"/>
<dbReference type="EMBL" id="CDGJ01000036">
    <property type="protein sequence ID" value="CEJ06879.1"/>
    <property type="molecule type" value="Genomic_DNA"/>
</dbReference>
<dbReference type="Proteomes" id="UP000836597">
    <property type="component" value="Chromosome"/>
</dbReference>
<evidence type="ECO:0000313" key="2">
    <source>
        <dbReference type="EMBL" id="CAA7601005.1"/>
    </source>
</evidence>
<dbReference type="AlphaFoldDB" id="A0A8S0Y2N3"/>
<evidence type="ECO:0000313" key="4">
    <source>
        <dbReference type="Proteomes" id="UP001071230"/>
    </source>
</evidence>
<name>A0A8S0Y2N3_9FIRM</name>
<dbReference type="EMBL" id="LR746496">
    <property type="protein sequence ID" value="CAA7601005.1"/>
    <property type="molecule type" value="Genomic_DNA"/>
</dbReference>
<dbReference type="Proteomes" id="UP001071230">
    <property type="component" value="Unassembled WGS sequence"/>
</dbReference>
<gene>
    <name evidence="3" type="ORF">DEACI_1332</name>
    <name evidence="2" type="ORF">DEACI_1658</name>
</gene>
<proteinExistence type="predicted"/>
<keyword evidence="4" id="KW-1185">Reference proteome</keyword>
<reference evidence="3" key="1">
    <citation type="submission" date="2014-11" db="EMBL/GenBank/DDBJ databases">
        <authorList>
            <person name="Hornung B.V."/>
        </authorList>
    </citation>
    <scope>NUCLEOTIDE SEQUENCE</scope>
    <source>
        <strain evidence="3">INE</strain>
    </source>
</reference>
<evidence type="ECO:0000313" key="3">
    <source>
        <dbReference type="EMBL" id="CEJ06879.1"/>
    </source>
</evidence>
<feature type="region of interest" description="Disordered" evidence="1">
    <location>
        <begin position="78"/>
        <end position="103"/>
    </location>
</feature>
<organism evidence="2">
    <name type="scientific">Acididesulfobacillus acetoxydans</name>
    <dbReference type="NCBI Taxonomy" id="1561005"/>
    <lineage>
        <taxon>Bacteria</taxon>
        <taxon>Bacillati</taxon>
        <taxon>Bacillota</taxon>
        <taxon>Clostridia</taxon>
        <taxon>Eubacteriales</taxon>
        <taxon>Peptococcaceae</taxon>
        <taxon>Acididesulfobacillus</taxon>
    </lineage>
</organism>
<sequence>MPSLRLDIERAMGLKFPERDGEALVRFEESLEIPRPAETLMRGFYRHPERVRRSFQTLHQETASILDILLPRRSRLKEWAEEPPERPQEAETFLRETGDRLSKNQQRLTQAESELMAELQENNLADLFPVPLAAFGTLSLHEPAVKIYLRPLGRLAEISHANPEQLRQAVRIHFLFLLLLAAGQDLDGQGFTRGSEEPMLHTIVAAYTWRYLKHQSAELVQCYLEWLNAWGAKKPSAAVMGEGAAERLRAAMIFWRRQPGVGWEECWHSVSRLERGGEEEESQVFSVRI</sequence>
<feature type="compositionally biased region" description="Basic and acidic residues" evidence="1">
    <location>
        <begin position="78"/>
        <end position="102"/>
    </location>
</feature>